<dbReference type="Proteomes" id="UP001058364">
    <property type="component" value="Chromosome"/>
</dbReference>
<sequence>MNNVLIYFAIKYKGNFNDIYNALKNQEKISENELKKIEYKVNNNEIKAFTILDDIYPEEFKVLVKPPFVVFYEGNVSILKNKWKIYLTGDEKNNKVNQYLEQSLKEIAKRYTLITCFYKNLDIDINNFFITNNSPIIYVSTNGIKNPYFADKININENKLIISEYPNEVNISKNKLKNRNRLAAALSESLIIYSSKIDSGINNLVTNFLNLGKEIYCFPGDFSDEDGNANLIKDGANIITSIKDIYSDERRKNA</sequence>
<dbReference type="InterPro" id="IPR057666">
    <property type="entry name" value="DrpA_SLOG"/>
</dbReference>
<dbReference type="Gene3D" id="3.40.50.450">
    <property type="match status" value="1"/>
</dbReference>
<comment type="similarity">
    <text evidence="1">Belongs to the DprA/Smf family.</text>
</comment>
<dbReference type="Pfam" id="PF02481">
    <property type="entry name" value="DNA_processg_A"/>
    <property type="match status" value="1"/>
</dbReference>
<organism evidence="3 4">
    <name type="scientific">Mesomycoplasma molare</name>
    <dbReference type="NCBI Taxonomy" id="171288"/>
    <lineage>
        <taxon>Bacteria</taxon>
        <taxon>Bacillati</taxon>
        <taxon>Mycoplasmatota</taxon>
        <taxon>Mycoplasmoidales</taxon>
        <taxon>Metamycoplasmataceae</taxon>
        <taxon>Mesomycoplasma</taxon>
    </lineage>
</organism>
<accession>A0ABY5TV74</accession>
<dbReference type="PANTHER" id="PTHR43022:SF1">
    <property type="entry name" value="PROTEIN SMF"/>
    <property type="match status" value="1"/>
</dbReference>
<evidence type="ECO:0000259" key="2">
    <source>
        <dbReference type="Pfam" id="PF02481"/>
    </source>
</evidence>
<evidence type="ECO:0000256" key="1">
    <source>
        <dbReference type="ARBA" id="ARBA00006525"/>
    </source>
</evidence>
<keyword evidence="4" id="KW-1185">Reference proteome</keyword>
<protein>
    <submittedName>
        <fullName evidence="3">DNA-processing protein DprA</fullName>
    </submittedName>
</protein>
<evidence type="ECO:0000313" key="4">
    <source>
        <dbReference type="Proteomes" id="UP001058364"/>
    </source>
</evidence>
<dbReference type="RefSeq" id="WP_027123479.1">
    <property type="nucleotide sequence ID" value="NZ_CP103423.1"/>
</dbReference>
<proteinExistence type="inferred from homology"/>
<dbReference type="PANTHER" id="PTHR43022">
    <property type="entry name" value="PROTEIN SMF"/>
    <property type="match status" value="1"/>
</dbReference>
<reference evidence="3" key="1">
    <citation type="submission" date="2022-08" db="EMBL/GenBank/DDBJ databases">
        <title>Complete genome sequence of Mycoplasma molare type strain H 542.</title>
        <authorList>
            <person name="Spergser J."/>
        </authorList>
    </citation>
    <scope>NUCLEOTIDE SEQUENCE</scope>
    <source>
        <strain evidence="3">H 542</strain>
    </source>
</reference>
<gene>
    <name evidence="3" type="ORF">NX772_02280</name>
</gene>
<feature type="domain" description="Smf/DprA SLOG" evidence="2">
    <location>
        <begin position="49"/>
        <end position="247"/>
    </location>
</feature>
<dbReference type="InterPro" id="IPR003488">
    <property type="entry name" value="DprA"/>
</dbReference>
<evidence type="ECO:0000313" key="3">
    <source>
        <dbReference type="EMBL" id="UWD33916.1"/>
    </source>
</evidence>
<name>A0ABY5TV74_9BACT</name>
<dbReference type="EMBL" id="CP103423">
    <property type="protein sequence ID" value="UWD33916.1"/>
    <property type="molecule type" value="Genomic_DNA"/>
</dbReference>